<dbReference type="Proteomes" id="UP000198648">
    <property type="component" value="Unassembled WGS sequence"/>
</dbReference>
<dbReference type="SMART" id="SM00702">
    <property type="entry name" value="P4Hc"/>
    <property type="match status" value="1"/>
</dbReference>
<dbReference type="GO" id="GO:0031418">
    <property type="term" value="F:L-ascorbic acid binding"/>
    <property type="evidence" value="ECO:0007669"/>
    <property type="project" value="UniProtKB-KW"/>
</dbReference>
<keyword evidence="3" id="KW-0847">Vitamin C</keyword>
<reference evidence="8 9" key="1">
    <citation type="submission" date="2016-10" db="EMBL/GenBank/DDBJ databases">
        <authorList>
            <person name="de Groot N.N."/>
        </authorList>
    </citation>
    <scope>NUCLEOTIDE SEQUENCE [LARGE SCALE GENOMIC DNA]</scope>
    <source>
        <strain evidence="8 9">DSM 27078</strain>
    </source>
</reference>
<evidence type="ECO:0000256" key="6">
    <source>
        <dbReference type="ARBA" id="ARBA00023004"/>
    </source>
</evidence>
<evidence type="ECO:0000256" key="5">
    <source>
        <dbReference type="ARBA" id="ARBA00023002"/>
    </source>
</evidence>
<proteinExistence type="predicted"/>
<dbReference type="InterPro" id="IPR051559">
    <property type="entry name" value="HIF_prolyl_hydroxylases"/>
</dbReference>
<dbReference type="PROSITE" id="PS51471">
    <property type="entry name" value="FE2OG_OXY"/>
    <property type="match status" value="1"/>
</dbReference>
<dbReference type="STRING" id="1299341.SAMN05444005_1074"/>
<dbReference type="RefSeq" id="WP_091469210.1">
    <property type="nucleotide sequence ID" value="NZ_FOEI01000007.1"/>
</dbReference>
<dbReference type="AlphaFoldDB" id="A0A1H9DGS3"/>
<dbReference type="Gene3D" id="2.60.120.620">
    <property type="entry name" value="q2cbj1_9rhob like domain"/>
    <property type="match status" value="1"/>
</dbReference>
<keyword evidence="2" id="KW-0479">Metal-binding</keyword>
<dbReference type="GO" id="GO:0031543">
    <property type="term" value="F:peptidyl-proline dioxygenase activity"/>
    <property type="evidence" value="ECO:0007669"/>
    <property type="project" value="TreeGrafter"/>
</dbReference>
<organism evidence="8 9">
    <name type="scientific">Flavobacterium urocaniciphilum</name>
    <dbReference type="NCBI Taxonomy" id="1299341"/>
    <lineage>
        <taxon>Bacteria</taxon>
        <taxon>Pseudomonadati</taxon>
        <taxon>Bacteroidota</taxon>
        <taxon>Flavobacteriia</taxon>
        <taxon>Flavobacteriales</taxon>
        <taxon>Flavobacteriaceae</taxon>
        <taxon>Flavobacterium</taxon>
    </lineage>
</organism>
<keyword evidence="6" id="KW-0408">Iron</keyword>
<sequence length="200" mass="23665">MELNPLYETIIDDLLENQYAVCDAFFSEEAVQIMRAELEQKFETSEFKKSAIGKNSDEIVKEEIRGDYIFWLDEEEKNVASETFFNQINDFVAYINATCYLGISNKEFHYAIYPEGTFYKRHLDVFKNDTRRKLSIVCYLNDENWQPEYGGELVIYKPEEDITIYPLKGRVVIFESQILEHEVKPVQRKRYSITGWLKTS</sequence>
<evidence type="ECO:0000313" key="8">
    <source>
        <dbReference type="EMBL" id="SEQ11938.1"/>
    </source>
</evidence>
<evidence type="ECO:0000256" key="3">
    <source>
        <dbReference type="ARBA" id="ARBA00022896"/>
    </source>
</evidence>
<name>A0A1H9DGS3_9FLAO</name>
<protein>
    <submittedName>
        <fullName evidence="8">SM-20-related protein</fullName>
    </submittedName>
</protein>
<gene>
    <name evidence="8" type="ORF">SAMN05444005_1074</name>
</gene>
<dbReference type="InterPro" id="IPR006620">
    <property type="entry name" value="Pro_4_hyd_alph"/>
</dbReference>
<dbReference type="InterPro" id="IPR044862">
    <property type="entry name" value="Pro_4_hyd_alph_FE2OG_OXY"/>
</dbReference>
<keyword evidence="5" id="KW-0560">Oxidoreductase</keyword>
<dbReference type="InterPro" id="IPR005123">
    <property type="entry name" value="Oxoglu/Fe-dep_dioxygenase_dom"/>
</dbReference>
<dbReference type="PANTHER" id="PTHR12907:SF26">
    <property type="entry name" value="HIF PROLYL HYDROXYLASE, ISOFORM C"/>
    <property type="match status" value="1"/>
</dbReference>
<keyword evidence="4" id="KW-0223">Dioxygenase</keyword>
<evidence type="ECO:0000313" key="9">
    <source>
        <dbReference type="Proteomes" id="UP000198648"/>
    </source>
</evidence>
<evidence type="ECO:0000259" key="7">
    <source>
        <dbReference type="PROSITE" id="PS51471"/>
    </source>
</evidence>
<dbReference type="Pfam" id="PF13640">
    <property type="entry name" value="2OG-FeII_Oxy_3"/>
    <property type="match status" value="1"/>
</dbReference>
<dbReference type="OrthoDB" id="9783171at2"/>
<dbReference type="GO" id="GO:0008198">
    <property type="term" value="F:ferrous iron binding"/>
    <property type="evidence" value="ECO:0007669"/>
    <property type="project" value="TreeGrafter"/>
</dbReference>
<dbReference type="EMBL" id="FOEI01000007">
    <property type="protein sequence ID" value="SEQ11938.1"/>
    <property type="molecule type" value="Genomic_DNA"/>
</dbReference>
<evidence type="ECO:0000256" key="4">
    <source>
        <dbReference type="ARBA" id="ARBA00022964"/>
    </source>
</evidence>
<feature type="domain" description="Fe2OG dioxygenase" evidence="7">
    <location>
        <begin position="103"/>
        <end position="199"/>
    </location>
</feature>
<dbReference type="PANTHER" id="PTHR12907">
    <property type="entry name" value="EGL NINE HOMOLOG-RELATED"/>
    <property type="match status" value="1"/>
</dbReference>
<dbReference type="GO" id="GO:0071456">
    <property type="term" value="P:cellular response to hypoxia"/>
    <property type="evidence" value="ECO:0007669"/>
    <property type="project" value="TreeGrafter"/>
</dbReference>
<accession>A0A1H9DGS3</accession>
<evidence type="ECO:0000256" key="1">
    <source>
        <dbReference type="ARBA" id="ARBA00001961"/>
    </source>
</evidence>
<comment type="cofactor">
    <cofactor evidence="1">
        <name>L-ascorbate</name>
        <dbReference type="ChEBI" id="CHEBI:38290"/>
    </cofactor>
</comment>
<keyword evidence="9" id="KW-1185">Reference proteome</keyword>
<evidence type="ECO:0000256" key="2">
    <source>
        <dbReference type="ARBA" id="ARBA00022723"/>
    </source>
</evidence>